<dbReference type="EMBL" id="JWZX01002226">
    <property type="protein sequence ID" value="KOO30440.1"/>
    <property type="molecule type" value="Genomic_DNA"/>
</dbReference>
<name>A0A0M0JV87_9EUKA</name>
<protein>
    <submittedName>
        <fullName evidence="1">Uncharacterized protein</fullName>
    </submittedName>
</protein>
<gene>
    <name evidence="1" type="ORF">Ctob_010710</name>
</gene>
<sequence>MDDLTGRFEEQYARAQSVGVPSSELDALTDKLASSSIDLSAAADALEEKTRGYYMVGQRVRARGLAAKPEINGRVGFVSTFVADRGRCVVHFDKADEPMLLRPANLSATEDVAWALHAELDGRDKQPRDWPHRPGIDPPNAFIDLWRPPFRQGSQGAVETPACQCLRSDCQSAGRSCGMCITDPVICWRCERFFGLHCVGRGPEALVPAGGMRITTEDPDSIDDTAQMDAAVKLTRWAACPRCAAPLGAASMPQVFRSMLSVSLHRGRDTARVPGDASSMGMVSIRGLAVELKEALRDADAARVARRTGEAIESYTRAIRCVNLGRSFFSPSLHLMSDGFLHAHTQRALLEGHVELATRLSAYGLAHRPHQVDAFHDATAFHAAFLGLQDMRGVFPRASLTRMVGHGVPRAPGAHLPAPLDEDDDISYDLLASECRSMNYWVAAGMPPRPGAFLMTVFDFRWAFATEAAAIDYFARIEDFRSEENAVVGPRMRRTDTKLANADECAILQSCDELSPSLTGMNMNAMFRAGRLCGKFYASVVHHTTEVTAESRGQAYAQLARLAEVAVVKAREAVRHQM</sequence>
<keyword evidence="2" id="KW-1185">Reference proteome</keyword>
<dbReference type="AlphaFoldDB" id="A0A0M0JV87"/>
<organism evidence="1 2">
    <name type="scientific">Chrysochromulina tobinii</name>
    <dbReference type="NCBI Taxonomy" id="1460289"/>
    <lineage>
        <taxon>Eukaryota</taxon>
        <taxon>Haptista</taxon>
        <taxon>Haptophyta</taxon>
        <taxon>Prymnesiophyceae</taxon>
        <taxon>Prymnesiales</taxon>
        <taxon>Chrysochromulinaceae</taxon>
        <taxon>Chrysochromulina</taxon>
    </lineage>
</organism>
<reference evidence="2" key="1">
    <citation type="journal article" date="2015" name="PLoS Genet.">
        <title>Genome Sequence and Transcriptome Analyses of Chrysochromulina tobin: Metabolic Tools for Enhanced Algal Fitness in the Prominent Order Prymnesiales (Haptophyceae).</title>
        <authorList>
            <person name="Hovde B.T."/>
            <person name="Deodato C.R."/>
            <person name="Hunsperger H.M."/>
            <person name="Ryken S.A."/>
            <person name="Yost W."/>
            <person name="Jha R.K."/>
            <person name="Patterson J."/>
            <person name="Monnat R.J. Jr."/>
            <person name="Barlow S.B."/>
            <person name="Starkenburg S.R."/>
            <person name="Cattolico R.A."/>
        </authorList>
    </citation>
    <scope>NUCLEOTIDE SEQUENCE</scope>
    <source>
        <strain evidence="2">CCMP291</strain>
    </source>
</reference>
<comment type="caution">
    <text evidence="1">The sequence shown here is derived from an EMBL/GenBank/DDBJ whole genome shotgun (WGS) entry which is preliminary data.</text>
</comment>
<proteinExistence type="predicted"/>
<evidence type="ECO:0000313" key="2">
    <source>
        <dbReference type="Proteomes" id="UP000037460"/>
    </source>
</evidence>
<evidence type="ECO:0000313" key="1">
    <source>
        <dbReference type="EMBL" id="KOO30440.1"/>
    </source>
</evidence>
<dbReference type="Proteomes" id="UP000037460">
    <property type="component" value="Unassembled WGS sequence"/>
</dbReference>
<accession>A0A0M0JV87</accession>